<sequence>MVRDIFVFSCFTGLSYSDVVTLSPDNIIKGIHGEDWIQINRRKTKVLA</sequence>
<protein>
    <submittedName>
        <fullName evidence="1">Uncharacterized protein</fullName>
    </submittedName>
</protein>
<evidence type="ECO:0000313" key="2">
    <source>
        <dbReference type="Proteomes" id="UP000679691"/>
    </source>
</evidence>
<comment type="caution">
    <text evidence="1">The sequence shown here is derived from an EMBL/GenBank/DDBJ whole genome shotgun (WGS) entry which is preliminary data.</text>
</comment>
<keyword evidence="2" id="KW-1185">Reference proteome</keyword>
<proteinExistence type="predicted"/>
<dbReference type="EMBL" id="JAGKSB010000020">
    <property type="protein sequence ID" value="MBP3944474.1"/>
    <property type="molecule type" value="Genomic_DNA"/>
</dbReference>
<name>A0A8T4HCG8_9SPHI</name>
<accession>A0A8T4HCG8</accession>
<dbReference type="Proteomes" id="UP000679691">
    <property type="component" value="Unassembled WGS sequence"/>
</dbReference>
<organism evidence="1 2">
    <name type="scientific">Rhinopithecimicrobium faecis</name>
    <dbReference type="NCBI Taxonomy" id="2820698"/>
    <lineage>
        <taxon>Bacteria</taxon>
        <taxon>Pseudomonadati</taxon>
        <taxon>Bacteroidota</taxon>
        <taxon>Sphingobacteriia</taxon>
        <taxon>Sphingobacteriales</taxon>
        <taxon>Sphingobacteriaceae</taxon>
        <taxon>Rhinopithecimicrobium</taxon>
    </lineage>
</organism>
<gene>
    <name evidence="1" type="ORF">J5U18_13080</name>
</gene>
<dbReference type="AlphaFoldDB" id="A0A8T4HCG8"/>
<evidence type="ECO:0000313" key="1">
    <source>
        <dbReference type="EMBL" id="MBP3944474.1"/>
    </source>
</evidence>
<reference evidence="1" key="1">
    <citation type="submission" date="2021-03" db="EMBL/GenBank/DDBJ databases">
        <authorList>
            <person name="Lu T."/>
            <person name="Wang Q."/>
            <person name="Han X."/>
        </authorList>
    </citation>
    <scope>NUCLEOTIDE SEQUENCE</scope>
    <source>
        <strain evidence="1">WQ 2009</strain>
    </source>
</reference>